<organism evidence="1 2">
    <name type="scientific">Ditylenchus dipsaci</name>
    <dbReference type="NCBI Taxonomy" id="166011"/>
    <lineage>
        <taxon>Eukaryota</taxon>
        <taxon>Metazoa</taxon>
        <taxon>Ecdysozoa</taxon>
        <taxon>Nematoda</taxon>
        <taxon>Chromadorea</taxon>
        <taxon>Rhabditida</taxon>
        <taxon>Tylenchina</taxon>
        <taxon>Tylenchomorpha</taxon>
        <taxon>Sphaerularioidea</taxon>
        <taxon>Anguinidae</taxon>
        <taxon>Anguininae</taxon>
        <taxon>Ditylenchus</taxon>
    </lineage>
</organism>
<proteinExistence type="predicted"/>
<dbReference type="Proteomes" id="UP000887574">
    <property type="component" value="Unplaced"/>
</dbReference>
<accession>A0A915DXK2</accession>
<evidence type="ECO:0000313" key="1">
    <source>
        <dbReference type="Proteomes" id="UP000887574"/>
    </source>
</evidence>
<keyword evidence="1" id="KW-1185">Reference proteome</keyword>
<protein>
    <submittedName>
        <fullName evidence="2">Uncharacterized protein</fullName>
    </submittedName>
</protein>
<sequence>MNKAFFACLKCMKPRHSEEEYQQFCESIRDLLLTDEFVDKKKLVEEFALVDSSYYLFTMITEGIANFRSTKSLKNPLFFAAMKTLCCILNNEFQRRLEKQLKRNISWRLRDIYKDDMPLIFKGATHLFKQDREAGKRNKKASTKRISAEEVNIALSVFCVYIALGTHDGNQLEESNLSSISVCLDDLFSLDPNLMTDEQFKSLCSSFHDLLAQAVYERLKSSISQILNSLKEFQGDDATRQALIKVSDGSRNDLDLKMDEK</sequence>
<evidence type="ECO:0000313" key="2">
    <source>
        <dbReference type="WBParaSite" id="jg24740"/>
    </source>
</evidence>
<reference evidence="2" key="1">
    <citation type="submission" date="2022-11" db="UniProtKB">
        <authorList>
            <consortium name="WormBaseParasite"/>
        </authorList>
    </citation>
    <scope>IDENTIFICATION</scope>
</reference>
<name>A0A915DXK2_9BILA</name>
<dbReference type="WBParaSite" id="jg24740">
    <property type="protein sequence ID" value="jg24740"/>
    <property type="gene ID" value="jg24740"/>
</dbReference>
<dbReference type="AlphaFoldDB" id="A0A915DXK2"/>